<protein>
    <submittedName>
        <fullName evidence="1">Uncharacterized protein</fullName>
    </submittedName>
</protein>
<dbReference type="RefSeq" id="WP_092985610.1">
    <property type="nucleotide sequence ID" value="NZ_FNFY01000007.1"/>
</dbReference>
<name>A0A1G9DZP5_9BACL</name>
<dbReference type="AlphaFoldDB" id="A0A1G9DZP5"/>
<dbReference type="OrthoDB" id="2390212at2"/>
<sequence length="65" mass="8069">MTIIVKYSDTKNNKTRYHLVSNQRDTEYIKQHYIKKESHSKHTGQKMIEFIYPHHTERFRIYELN</sequence>
<proteinExistence type="predicted"/>
<gene>
    <name evidence="1" type="ORF">SAMN05216216_10736</name>
</gene>
<dbReference type="STRING" id="576118.SAMN05216216_10736"/>
<evidence type="ECO:0000313" key="1">
    <source>
        <dbReference type="EMBL" id="SDK69326.1"/>
    </source>
</evidence>
<evidence type="ECO:0000313" key="2">
    <source>
        <dbReference type="Proteomes" id="UP000199008"/>
    </source>
</evidence>
<accession>A0A1G9DZP5</accession>
<organism evidence="1 2">
    <name type="scientific">Lacicoccus qingdaonensis</name>
    <dbReference type="NCBI Taxonomy" id="576118"/>
    <lineage>
        <taxon>Bacteria</taxon>
        <taxon>Bacillati</taxon>
        <taxon>Bacillota</taxon>
        <taxon>Bacilli</taxon>
        <taxon>Bacillales</taxon>
        <taxon>Salinicoccaceae</taxon>
        <taxon>Lacicoccus</taxon>
    </lineage>
</organism>
<dbReference type="EMBL" id="FNFY01000007">
    <property type="protein sequence ID" value="SDK69326.1"/>
    <property type="molecule type" value="Genomic_DNA"/>
</dbReference>
<keyword evidence="2" id="KW-1185">Reference proteome</keyword>
<reference evidence="2" key="1">
    <citation type="submission" date="2016-10" db="EMBL/GenBank/DDBJ databases">
        <authorList>
            <person name="Varghese N."/>
            <person name="Submissions S."/>
        </authorList>
    </citation>
    <scope>NUCLEOTIDE SEQUENCE [LARGE SCALE GENOMIC DNA]</scope>
    <source>
        <strain evidence="2">CGMCC 1.8895</strain>
    </source>
</reference>
<dbReference type="Proteomes" id="UP000199008">
    <property type="component" value="Unassembled WGS sequence"/>
</dbReference>